<name>A0A0U1KTB8_9FIRM</name>
<accession>A0A0U1KTB8</accession>
<protein>
    <submittedName>
        <fullName evidence="4">FIG003879: Predicted amidohydrolase / Omega amidase (Nit2 homolog)</fullName>
    </submittedName>
</protein>
<dbReference type="GO" id="GO:0050152">
    <property type="term" value="F:omega-amidase activity"/>
    <property type="evidence" value="ECO:0007669"/>
    <property type="project" value="TreeGrafter"/>
</dbReference>
<keyword evidence="5" id="KW-1185">Reference proteome</keyword>
<evidence type="ECO:0000256" key="2">
    <source>
        <dbReference type="ARBA" id="ARBA00022801"/>
    </source>
</evidence>
<sequence length="273" mass="30015">MLVYSVGICQLGVVADKQGNICKARSMIAEAADQGSQLVVLPEMFNCPYQSELFSQYAEIYPEGPTIAMLAECAEKHKIILVGGSIPERDEVGNIYNTCFIFNEQGNLIGRHRKVHLFDVDIKGGTVFQESKTLAAGSSMTLVDTSMGKIGVAICYDVRFPELARTMVLQGAKILVYPGAFGPVTGPAHWELLMRARAVDNQVYVIGAAPALNAAAEYKAYGHSIIVDPWARVLALANEAETVITGKIDFRTLNRVREELPLLRHRKPEVYRI</sequence>
<dbReference type="GO" id="GO:0006528">
    <property type="term" value="P:asparagine metabolic process"/>
    <property type="evidence" value="ECO:0007669"/>
    <property type="project" value="TreeGrafter"/>
</dbReference>
<organism evidence="4 5">
    <name type="scientific">Sporomusa ovata</name>
    <dbReference type="NCBI Taxonomy" id="2378"/>
    <lineage>
        <taxon>Bacteria</taxon>
        <taxon>Bacillati</taxon>
        <taxon>Bacillota</taxon>
        <taxon>Negativicutes</taxon>
        <taxon>Selenomonadales</taxon>
        <taxon>Sporomusaceae</taxon>
        <taxon>Sporomusa</taxon>
    </lineage>
</organism>
<feature type="domain" description="CN hydrolase" evidence="3">
    <location>
        <begin position="4"/>
        <end position="250"/>
    </location>
</feature>
<dbReference type="Gene3D" id="3.60.110.10">
    <property type="entry name" value="Carbon-nitrogen hydrolase"/>
    <property type="match status" value="1"/>
</dbReference>
<evidence type="ECO:0000259" key="3">
    <source>
        <dbReference type="PROSITE" id="PS50263"/>
    </source>
</evidence>
<dbReference type="Pfam" id="PF00795">
    <property type="entry name" value="CN_hydrolase"/>
    <property type="match status" value="1"/>
</dbReference>
<dbReference type="InterPro" id="IPR036526">
    <property type="entry name" value="C-N_Hydrolase_sf"/>
</dbReference>
<dbReference type="CDD" id="cd07572">
    <property type="entry name" value="nit"/>
    <property type="match status" value="1"/>
</dbReference>
<keyword evidence="2 4" id="KW-0378">Hydrolase</keyword>
<dbReference type="InterPro" id="IPR003010">
    <property type="entry name" value="C-N_Hydrolase"/>
</dbReference>
<dbReference type="GO" id="GO:0006541">
    <property type="term" value="P:glutamine metabolic process"/>
    <property type="evidence" value="ECO:0007669"/>
    <property type="project" value="TreeGrafter"/>
</dbReference>
<evidence type="ECO:0000256" key="1">
    <source>
        <dbReference type="ARBA" id="ARBA00010613"/>
    </source>
</evidence>
<dbReference type="InterPro" id="IPR001110">
    <property type="entry name" value="UPF0012_CS"/>
</dbReference>
<dbReference type="Proteomes" id="UP000049855">
    <property type="component" value="Unassembled WGS sequence"/>
</dbReference>
<comment type="similarity">
    <text evidence="1">Belongs to the carbon-nitrogen hydrolase superfamily. NIT1/NIT2 family.</text>
</comment>
<evidence type="ECO:0000313" key="5">
    <source>
        <dbReference type="Proteomes" id="UP000049855"/>
    </source>
</evidence>
<dbReference type="AlphaFoldDB" id="A0A0U1KTB8"/>
<reference evidence="5" key="1">
    <citation type="submission" date="2015-03" db="EMBL/GenBank/DDBJ databases">
        <authorList>
            <person name="Nijsse Bart"/>
        </authorList>
    </citation>
    <scope>NUCLEOTIDE SEQUENCE [LARGE SCALE GENOMIC DNA]</scope>
</reference>
<evidence type="ECO:0000313" key="4">
    <source>
        <dbReference type="EMBL" id="CQR70647.1"/>
    </source>
</evidence>
<proteinExistence type="inferred from homology"/>
<dbReference type="PANTHER" id="PTHR23088">
    <property type="entry name" value="NITRILASE-RELATED"/>
    <property type="match status" value="1"/>
</dbReference>
<dbReference type="PROSITE" id="PS50263">
    <property type="entry name" value="CN_HYDROLASE"/>
    <property type="match status" value="1"/>
</dbReference>
<dbReference type="EMBL" id="CTRP01000003">
    <property type="protein sequence ID" value="CQR70647.1"/>
    <property type="molecule type" value="Genomic_DNA"/>
</dbReference>
<dbReference type="PROSITE" id="PS01227">
    <property type="entry name" value="UPF0012"/>
    <property type="match status" value="1"/>
</dbReference>
<dbReference type="SUPFAM" id="SSF56317">
    <property type="entry name" value="Carbon-nitrogen hydrolase"/>
    <property type="match status" value="1"/>
</dbReference>
<dbReference type="GO" id="GO:0006107">
    <property type="term" value="P:oxaloacetate metabolic process"/>
    <property type="evidence" value="ECO:0007669"/>
    <property type="project" value="TreeGrafter"/>
</dbReference>
<dbReference type="RefSeq" id="WP_021169373.1">
    <property type="nucleotide sequence ID" value="NZ_CTRP01000003.1"/>
</dbReference>
<gene>
    <name evidence="4" type="ORF">SpAn4DRAFT_1616</name>
</gene>
<dbReference type="PANTHER" id="PTHR23088:SF30">
    <property type="entry name" value="OMEGA-AMIDASE NIT2"/>
    <property type="match status" value="1"/>
</dbReference>
<dbReference type="InterPro" id="IPR045254">
    <property type="entry name" value="Nit1/2_C-N_Hydrolase"/>
</dbReference>